<reference evidence="2 3" key="1">
    <citation type="journal article" date="2019" name="Emerg. Microbes Infect.">
        <title>Comprehensive subspecies identification of 175 nontuberculous mycobacteria species based on 7547 genomic profiles.</title>
        <authorList>
            <person name="Matsumoto Y."/>
            <person name="Kinjo T."/>
            <person name="Motooka D."/>
            <person name="Nabeya D."/>
            <person name="Jung N."/>
            <person name="Uechi K."/>
            <person name="Horii T."/>
            <person name="Iida T."/>
            <person name="Fujita J."/>
            <person name="Nakamura S."/>
        </authorList>
    </citation>
    <scope>NUCLEOTIDE SEQUENCE [LARGE SCALE GENOMIC DNA]</scope>
    <source>
        <strain evidence="2 3">JCM 12143</strain>
    </source>
</reference>
<dbReference type="EMBL" id="AP022564">
    <property type="protein sequence ID" value="BBX22429.1"/>
    <property type="molecule type" value="Genomic_DNA"/>
</dbReference>
<dbReference type="AlphaFoldDB" id="A0AAD1HX50"/>
<gene>
    <name evidence="2" type="ORF">MTER_18400</name>
</gene>
<sequence length="96" mass="9685">MPSTNGPGGHPVSNGVTTCSKVIGKVRMIASCVAQATAASDSGDPSTPTTIPVVVPICDIVRPSNQRDRPAGPPAGSSLEVTAGSNFRQGSLDLNR</sequence>
<evidence type="ECO:0000256" key="1">
    <source>
        <dbReference type="SAM" id="MobiDB-lite"/>
    </source>
</evidence>
<organism evidence="2 3">
    <name type="scientific">Mycolicibacter terrae</name>
    <dbReference type="NCBI Taxonomy" id="1788"/>
    <lineage>
        <taxon>Bacteria</taxon>
        <taxon>Bacillati</taxon>
        <taxon>Actinomycetota</taxon>
        <taxon>Actinomycetes</taxon>
        <taxon>Mycobacteriales</taxon>
        <taxon>Mycobacteriaceae</taxon>
        <taxon>Mycolicibacter</taxon>
    </lineage>
</organism>
<feature type="compositionally biased region" description="Polar residues" evidence="1">
    <location>
        <begin position="79"/>
        <end position="96"/>
    </location>
</feature>
<feature type="region of interest" description="Disordered" evidence="1">
    <location>
        <begin position="63"/>
        <end position="96"/>
    </location>
</feature>
<evidence type="ECO:0000313" key="2">
    <source>
        <dbReference type="EMBL" id="BBX22429.1"/>
    </source>
</evidence>
<dbReference type="Proteomes" id="UP000467636">
    <property type="component" value="Chromosome"/>
</dbReference>
<proteinExistence type="predicted"/>
<accession>A0AAD1HX50</accession>
<keyword evidence="3" id="KW-1185">Reference proteome</keyword>
<protein>
    <submittedName>
        <fullName evidence="2">Uncharacterized protein</fullName>
    </submittedName>
</protein>
<evidence type="ECO:0000313" key="3">
    <source>
        <dbReference type="Proteomes" id="UP000467636"/>
    </source>
</evidence>
<name>A0AAD1HX50_9MYCO</name>